<dbReference type="GeneID" id="115949186"/>
<evidence type="ECO:0000256" key="4">
    <source>
        <dbReference type="ARBA" id="ARBA00023187"/>
    </source>
</evidence>
<organism evidence="6 7">
    <name type="scientific">Geospiza fortis</name>
    <name type="common">Medium ground-finch</name>
    <dbReference type="NCBI Taxonomy" id="48883"/>
    <lineage>
        <taxon>Eukaryota</taxon>
        <taxon>Metazoa</taxon>
        <taxon>Chordata</taxon>
        <taxon>Craniata</taxon>
        <taxon>Vertebrata</taxon>
        <taxon>Euteleostomi</taxon>
        <taxon>Archelosauria</taxon>
        <taxon>Archosauria</taxon>
        <taxon>Dinosauria</taxon>
        <taxon>Saurischia</taxon>
        <taxon>Theropoda</taxon>
        <taxon>Coelurosauria</taxon>
        <taxon>Aves</taxon>
        <taxon>Neognathae</taxon>
        <taxon>Neoaves</taxon>
        <taxon>Telluraves</taxon>
        <taxon>Australaves</taxon>
        <taxon>Passeriformes</taxon>
        <taxon>Thraupidae</taxon>
        <taxon>Geospiza</taxon>
    </lineage>
</organism>
<protein>
    <submittedName>
        <fullName evidence="7">Pre-mRNA-processing factor 39-like</fullName>
    </submittedName>
</protein>
<gene>
    <name evidence="7" type="primary">LOC115949186</name>
</gene>
<evidence type="ECO:0000313" key="6">
    <source>
        <dbReference type="Proteomes" id="UP000504602"/>
    </source>
</evidence>
<dbReference type="PANTHER" id="PTHR17204">
    <property type="entry name" value="PRE-MRNA PROCESSING PROTEIN PRP39-RELATED"/>
    <property type="match status" value="1"/>
</dbReference>
<keyword evidence="2" id="KW-0507">mRNA processing</keyword>
<dbReference type="PANTHER" id="PTHR17204:SF5">
    <property type="entry name" value="PRE-MRNA-PROCESSING FACTOR 39"/>
    <property type="match status" value="1"/>
</dbReference>
<dbReference type="GO" id="GO:0030627">
    <property type="term" value="F:pre-mRNA 5'-splice site binding"/>
    <property type="evidence" value="ECO:0007669"/>
    <property type="project" value="TreeGrafter"/>
</dbReference>
<dbReference type="GO" id="GO:0000243">
    <property type="term" value="C:commitment complex"/>
    <property type="evidence" value="ECO:0007669"/>
    <property type="project" value="TreeGrafter"/>
</dbReference>
<evidence type="ECO:0000313" key="7">
    <source>
        <dbReference type="RefSeq" id="XP_030921510.1"/>
    </source>
</evidence>
<dbReference type="RefSeq" id="XP_030921510.1">
    <property type="nucleotide sequence ID" value="XM_031065650.1"/>
</dbReference>
<evidence type="ECO:0000256" key="3">
    <source>
        <dbReference type="ARBA" id="ARBA00022737"/>
    </source>
</evidence>
<accession>A0A8N5F648</accession>
<dbReference type="AlphaFoldDB" id="A0A8N5F648"/>
<proteinExistence type="predicted"/>
<keyword evidence="5" id="KW-0539">Nucleus</keyword>
<dbReference type="GO" id="GO:0071004">
    <property type="term" value="C:U2-type prespliceosome"/>
    <property type="evidence" value="ECO:0007669"/>
    <property type="project" value="TreeGrafter"/>
</dbReference>
<dbReference type="OrthoDB" id="10265668at2759"/>
<comment type="subcellular location">
    <subcellularLocation>
        <location evidence="1">Nucleus</location>
    </subcellularLocation>
</comment>
<reference evidence="7" key="1">
    <citation type="submission" date="2025-08" db="UniProtKB">
        <authorList>
            <consortium name="RefSeq"/>
        </authorList>
    </citation>
    <scope>IDENTIFICATION</scope>
</reference>
<keyword evidence="3" id="KW-0677">Repeat</keyword>
<evidence type="ECO:0000256" key="5">
    <source>
        <dbReference type="ARBA" id="ARBA00023242"/>
    </source>
</evidence>
<dbReference type="GO" id="GO:0000395">
    <property type="term" value="P:mRNA 5'-splice site recognition"/>
    <property type="evidence" value="ECO:0007669"/>
    <property type="project" value="TreeGrafter"/>
</dbReference>
<evidence type="ECO:0000256" key="1">
    <source>
        <dbReference type="ARBA" id="ARBA00004123"/>
    </source>
</evidence>
<dbReference type="Proteomes" id="UP000504602">
    <property type="component" value="Unplaced"/>
</dbReference>
<keyword evidence="4" id="KW-0508">mRNA splicing</keyword>
<dbReference type="GO" id="GO:0005685">
    <property type="term" value="C:U1 snRNP"/>
    <property type="evidence" value="ECO:0007669"/>
    <property type="project" value="TreeGrafter"/>
</dbReference>
<keyword evidence="6" id="KW-1185">Reference proteome</keyword>
<feature type="non-terminal residue" evidence="7">
    <location>
        <position position="1"/>
    </location>
</feature>
<name>A0A8N5F648_GEOFO</name>
<sequence>GVRGGAGGGRDGFPLGQTLGILRGVGAGARRPAGGHGHLRPPAVHAHAALQPPLGEEDLDQEKIRELVISMRQQIYAQNEAEVSKRWNFEDGIKRPYFHVKPKSP</sequence>
<evidence type="ECO:0000256" key="2">
    <source>
        <dbReference type="ARBA" id="ARBA00022664"/>
    </source>
</evidence>